<dbReference type="HOGENOM" id="CLU_014042_1_1_7"/>
<proteinExistence type="predicted"/>
<evidence type="ECO:0000313" key="6">
    <source>
        <dbReference type="EMBL" id="ACY18211.1"/>
    </source>
</evidence>
<evidence type="ECO:0000256" key="2">
    <source>
        <dbReference type="ARBA" id="ARBA00022679"/>
    </source>
</evidence>
<dbReference type="GO" id="GO:0032259">
    <property type="term" value="P:methylation"/>
    <property type="evidence" value="ECO:0007669"/>
    <property type="project" value="UniProtKB-KW"/>
</dbReference>
<dbReference type="PANTHER" id="PTHR43042">
    <property type="entry name" value="SAM-DEPENDENT METHYLTRANSFERASE"/>
    <property type="match status" value="1"/>
</dbReference>
<accession>D0LH66</accession>
<dbReference type="SUPFAM" id="SSF53335">
    <property type="entry name" value="S-adenosyl-L-methionine-dependent methyltransferases"/>
    <property type="match status" value="1"/>
</dbReference>
<protein>
    <submittedName>
        <fullName evidence="6">Oxidoreductase</fullName>
    </submittedName>
</protein>
<dbReference type="AlphaFoldDB" id="D0LH66"/>
<dbReference type="Gene3D" id="3.40.50.150">
    <property type="entry name" value="Vaccinia Virus protein VP39"/>
    <property type="match status" value="1"/>
</dbReference>
<evidence type="ECO:0000256" key="4">
    <source>
        <dbReference type="SAM" id="MobiDB-lite"/>
    </source>
</evidence>
<dbReference type="Pfam" id="PF10672">
    <property type="entry name" value="Methyltrans_SAM"/>
    <property type="match status" value="1"/>
</dbReference>
<evidence type="ECO:0000313" key="7">
    <source>
        <dbReference type="Proteomes" id="UP000001880"/>
    </source>
</evidence>
<dbReference type="PANTHER" id="PTHR43042:SF3">
    <property type="entry name" value="RIBOSOMAL RNA LARGE SUBUNIT METHYLTRANSFERASE YWBD-RELATED"/>
    <property type="match status" value="1"/>
</dbReference>
<feature type="domain" description="S-adenosylmethionine-dependent methyltransferase" evidence="5">
    <location>
        <begin position="130"/>
        <end position="318"/>
    </location>
</feature>
<evidence type="ECO:0000256" key="3">
    <source>
        <dbReference type="ARBA" id="ARBA00022691"/>
    </source>
</evidence>
<gene>
    <name evidence="6" type="ordered locus">Hoch_5734</name>
</gene>
<keyword evidence="3" id="KW-0949">S-adenosyl-L-methionine</keyword>
<reference evidence="6 7" key="1">
    <citation type="journal article" date="2010" name="Stand. Genomic Sci.">
        <title>Complete genome sequence of Haliangium ochraceum type strain (SMP-2).</title>
        <authorList>
            <consortium name="US DOE Joint Genome Institute (JGI-PGF)"/>
            <person name="Ivanova N."/>
            <person name="Daum C."/>
            <person name="Lang E."/>
            <person name="Abt B."/>
            <person name="Kopitz M."/>
            <person name="Saunders E."/>
            <person name="Lapidus A."/>
            <person name="Lucas S."/>
            <person name="Glavina Del Rio T."/>
            <person name="Nolan M."/>
            <person name="Tice H."/>
            <person name="Copeland A."/>
            <person name="Cheng J.F."/>
            <person name="Chen F."/>
            <person name="Bruce D."/>
            <person name="Goodwin L."/>
            <person name="Pitluck S."/>
            <person name="Mavromatis K."/>
            <person name="Pati A."/>
            <person name="Mikhailova N."/>
            <person name="Chen A."/>
            <person name="Palaniappan K."/>
            <person name="Land M."/>
            <person name="Hauser L."/>
            <person name="Chang Y.J."/>
            <person name="Jeffries C.D."/>
            <person name="Detter J.C."/>
            <person name="Brettin T."/>
            <person name="Rohde M."/>
            <person name="Goker M."/>
            <person name="Bristow J."/>
            <person name="Markowitz V."/>
            <person name="Eisen J.A."/>
            <person name="Hugenholtz P."/>
            <person name="Kyrpides N.C."/>
            <person name="Klenk H.P."/>
        </authorList>
    </citation>
    <scope>NUCLEOTIDE SEQUENCE [LARGE SCALE GENOMIC DNA]</scope>
    <source>
        <strain evidence="7">DSM 14365 / CIP 107738 / JCM 11303 / AJ 13395 / SMP-2</strain>
    </source>
</reference>
<dbReference type="STRING" id="502025.Hoch_5734"/>
<evidence type="ECO:0000256" key="1">
    <source>
        <dbReference type="ARBA" id="ARBA00022603"/>
    </source>
</evidence>
<feature type="compositionally biased region" description="Acidic residues" evidence="4">
    <location>
        <begin position="24"/>
        <end position="48"/>
    </location>
</feature>
<feature type="region of interest" description="Disordered" evidence="4">
    <location>
        <begin position="1"/>
        <end position="48"/>
    </location>
</feature>
<evidence type="ECO:0000259" key="5">
    <source>
        <dbReference type="Pfam" id="PF10672"/>
    </source>
</evidence>
<dbReference type="RefSeq" id="WP_012830803.1">
    <property type="nucleotide sequence ID" value="NC_013440.1"/>
</dbReference>
<dbReference type="Proteomes" id="UP000001880">
    <property type="component" value="Chromosome"/>
</dbReference>
<dbReference type="InterPro" id="IPR019614">
    <property type="entry name" value="SAM-dep_methyl-trfase"/>
</dbReference>
<keyword evidence="2" id="KW-0808">Transferase</keyword>
<sequence length="365" mass="41766">MSPRAPRPGAEAGTPGADDAGYHDDDDDFAYDGEAGDGDDDGESGGEWDAEAEPALIASHAEMLGNRLRKRARHLRKWARRRGVSCYRLYDRDIPEIALAIDLYGERVHIASYRRRRDYGPAWRAAMAQATADALGVERELVYLKERRRQRGSAQYERLERSRERFAVREGACELWVNLRDYLDTGLFLDHRDTRARVAAEAEGTRFLNLFCYTGAFTVHAAAAGARQSVSVDLSHTYLDWTRDNLELNGLDTDAHRQVREDVFTYLHGERLAFDLAVLDPPTFSNSKKMRDVLDIQRDHVELIARTLDLLVPGGVLYFSTGYRRFKLEREALRGARRIDDITAETTPEDFRGHRPHQCWRLVRR</sequence>
<dbReference type="KEGG" id="hoh:Hoch_5734"/>
<organism evidence="6 7">
    <name type="scientific">Haliangium ochraceum (strain DSM 14365 / JCM 11303 / SMP-2)</name>
    <dbReference type="NCBI Taxonomy" id="502025"/>
    <lineage>
        <taxon>Bacteria</taxon>
        <taxon>Pseudomonadati</taxon>
        <taxon>Myxococcota</taxon>
        <taxon>Polyangia</taxon>
        <taxon>Haliangiales</taxon>
        <taxon>Kofleriaceae</taxon>
        <taxon>Haliangium</taxon>
    </lineage>
</organism>
<dbReference type="EMBL" id="CP001804">
    <property type="protein sequence ID" value="ACY18211.1"/>
    <property type="molecule type" value="Genomic_DNA"/>
</dbReference>
<keyword evidence="1" id="KW-0489">Methyltransferase</keyword>
<dbReference type="GO" id="GO:0008168">
    <property type="term" value="F:methyltransferase activity"/>
    <property type="evidence" value="ECO:0007669"/>
    <property type="project" value="UniProtKB-KW"/>
</dbReference>
<dbReference type="InterPro" id="IPR029063">
    <property type="entry name" value="SAM-dependent_MTases_sf"/>
</dbReference>
<dbReference type="CDD" id="cd02440">
    <property type="entry name" value="AdoMet_MTases"/>
    <property type="match status" value="1"/>
</dbReference>
<dbReference type="eggNOG" id="COG1092">
    <property type="taxonomic scope" value="Bacteria"/>
</dbReference>
<name>D0LH66_HALO1</name>
<dbReference type="Gene3D" id="3.30.750.80">
    <property type="entry name" value="RNA methyltransferase domain (HRMD) like"/>
    <property type="match status" value="1"/>
</dbReference>
<keyword evidence="7" id="KW-1185">Reference proteome</keyword>